<keyword evidence="7 9" id="KW-0472">Membrane</keyword>
<keyword evidence="6 9" id="KW-1133">Transmembrane helix</keyword>
<keyword evidence="5 9" id="KW-0812">Transmembrane</keyword>
<dbReference type="PANTHER" id="PTHR11058">
    <property type="entry name" value="NADH-UBIQUINONE OXIDOREDUCTASE CHAIN 3"/>
    <property type="match status" value="1"/>
</dbReference>
<organism evidence="10">
    <name type="scientific">Euseius sacchari</name>
    <dbReference type="NCBI Taxonomy" id="3061191"/>
    <lineage>
        <taxon>Eukaryota</taxon>
        <taxon>Metazoa</taxon>
        <taxon>Ecdysozoa</taxon>
        <taxon>Arthropoda</taxon>
        <taxon>Chelicerata</taxon>
        <taxon>Arachnida</taxon>
        <taxon>Acari</taxon>
        <taxon>Parasitiformes</taxon>
        <taxon>Mesostigmata</taxon>
        <taxon>Gamasina</taxon>
        <taxon>Phytoseioidea</taxon>
        <taxon>Phytoseiidae</taxon>
        <taxon>Amblyseiinae</taxon>
        <taxon>Euseius</taxon>
    </lineage>
</organism>
<evidence type="ECO:0000256" key="4">
    <source>
        <dbReference type="ARBA" id="ARBA00022448"/>
    </source>
</evidence>
<evidence type="ECO:0000313" key="10">
    <source>
        <dbReference type="EMBL" id="WXI66973.1"/>
    </source>
</evidence>
<dbReference type="GO" id="GO:0031966">
    <property type="term" value="C:mitochondrial membrane"/>
    <property type="evidence" value="ECO:0007669"/>
    <property type="project" value="UniProtKB-SubCell"/>
</dbReference>
<comment type="catalytic activity">
    <reaction evidence="8 9">
        <text>a ubiquinone + NADH + 5 H(+)(in) = a ubiquinol + NAD(+) + 4 H(+)(out)</text>
        <dbReference type="Rhea" id="RHEA:29091"/>
        <dbReference type="Rhea" id="RHEA-COMP:9565"/>
        <dbReference type="Rhea" id="RHEA-COMP:9566"/>
        <dbReference type="ChEBI" id="CHEBI:15378"/>
        <dbReference type="ChEBI" id="CHEBI:16389"/>
        <dbReference type="ChEBI" id="CHEBI:17976"/>
        <dbReference type="ChEBI" id="CHEBI:57540"/>
        <dbReference type="ChEBI" id="CHEBI:57945"/>
        <dbReference type="EC" id="7.1.1.2"/>
    </reaction>
</comment>
<accession>A0AAU6PCM6</accession>
<evidence type="ECO:0000256" key="2">
    <source>
        <dbReference type="ARBA" id="ARBA00008472"/>
    </source>
</evidence>
<evidence type="ECO:0000256" key="8">
    <source>
        <dbReference type="ARBA" id="ARBA00049551"/>
    </source>
</evidence>
<reference evidence="10" key="1">
    <citation type="submission" date="2023-12" db="EMBL/GenBank/DDBJ databases">
        <authorList>
            <person name="Zhao W."/>
        </authorList>
    </citation>
    <scope>NUCLEOTIDE SEQUENCE</scope>
</reference>
<keyword evidence="9" id="KW-0520">NAD</keyword>
<keyword evidence="4 9" id="KW-0813">Transport</keyword>
<proteinExistence type="inferred from homology"/>
<dbReference type="GO" id="GO:0030964">
    <property type="term" value="C:NADH dehydrogenase complex"/>
    <property type="evidence" value="ECO:0007669"/>
    <property type="project" value="TreeGrafter"/>
</dbReference>
<dbReference type="Pfam" id="PF00507">
    <property type="entry name" value="Oxidored_q4"/>
    <property type="match status" value="1"/>
</dbReference>
<keyword evidence="9" id="KW-0249">Electron transport</keyword>
<dbReference type="EC" id="7.1.1.2" evidence="9"/>
<dbReference type="InterPro" id="IPR000440">
    <property type="entry name" value="NADH_UbQ/plastoQ_OxRdtase_su3"/>
</dbReference>
<feature type="transmembrane region" description="Helical" evidence="9">
    <location>
        <begin position="55"/>
        <end position="75"/>
    </location>
</feature>
<dbReference type="PANTHER" id="PTHR11058:SF9">
    <property type="entry name" value="NADH-UBIQUINONE OXIDOREDUCTASE CHAIN 3"/>
    <property type="match status" value="1"/>
</dbReference>
<keyword evidence="9" id="KW-0830">Ubiquinone</keyword>
<dbReference type="EMBL" id="OR906641">
    <property type="protein sequence ID" value="WXI66973.1"/>
    <property type="molecule type" value="Genomic_DNA"/>
</dbReference>
<sequence>MSKFILTSLICMVLFSVSWISTMNFKNKNKLYSFECGFNPFFSPQTPFSIQFFKILLIFLLFDMEIIIILPLPFFTATTTYLNIMITLIIILLLLSLLFEWKEGSLQWIN</sequence>
<keyword evidence="9" id="KW-0679">Respiratory chain</keyword>
<name>A0AAU6PCM6_9ACAR</name>
<geneLocation type="mitochondrion" evidence="10"/>
<keyword evidence="9 10" id="KW-0496">Mitochondrion</keyword>
<dbReference type="Gene3D" id="1.20.58.1610">
    <property type="entry name" value="NADH:ubiquinone/plastoquinone oxidoreductase, chain 3"/>
    <property type="match status" value="1"/>
</dbReference>
<evidence type="ECO:0000256" key="5">
    <source>
        <dbReference type="ARBA" id="ARBA00022692"/>
    </source>
</evidence>
<evidence type="ECO:0000256" key="9">
    <source>
        <dbReference type="RuleBase" id="RU003640"/>
    </source>
</evidence>
<feature type="transmembrane region" description="Helical" evidence="9">
    <location>
        <begin position="6"/>
        <end position="25"/>
    </location>
</feature>
<dbReference type="AlphaFoldDB" id="A0AAU6PCM6"/>
<comment type="subcellular location">
    <subcellularLocation>
        <location evidence="1">Membrane</location>
    </subcellularLocation>
    <subcellularLocation>
        <location evidence="9">Mitochondrion membrane</location>
        <topology evidence="9">Multi-pass membrane protein</topology>
    </subcellularLocation>
</comment>
<protein>
    <recommendedName>
        <fullName evidence="3 9">NADH-ubiquinone oxidoreductase chain 3</fullName>
        <ecNumber evidence="9">7.1.1.2</ecNumber>
    </recommendedName>
</protein>
<keyword evidence="9" id="KW-1278">Translocase</keyword>
<dbReference type="GO" id="GO:0008137">
    <property type="term" value="F:NADH dehydrogenase (ubiquinone) activity"/>
    <property type="evidence" value="ECO:0007669"/>
    <property type="project" value="UniProtKB-UniRule"/>
</dbReference>
<dbReference type="InterPro" id="IPR038430">
    <property type="entry name" value="NDAH_ubi_oxred_su3_sf"/>
</dbReference>
<evidence type="ECO:0000256" key="7">
    <source>
        <dbReference type="ARBA" id="ARBA00023136"/>
    </source>
</evidence>
<evidence type="ECO:0000256" key="6">
    <source>
        <dbReference type="ARBA" id="ARBA00022989"/>
    </source>
</evidence>
<evidence type="ECO:0000256" key="3">
    <source>
        <dbReference type="ARBA" id="ARBA00021007"/>
    </source>
</evidence>
<evidence type="ECO:0000256" key="1">
    <source>
        <dbReference type="ARBA" id="ARBA00004370"/>
    </source>
</evidence>
<comment type="similarity">
    <text evidence="2 9">Belongs to the complex I subunit 3 family.</text>
</comment>
<feature type="transmembrane region" description="Helical" evidence="9">
    <location>
        <begin position="81"/>
        <end position="99"/>
    </location>
</feature>
<gene>
    <name evidence="10" type="primary">ND3</name>
</gene>
<comment type="function">
    <text evidence="9">Core subunit of the mitochondrial membrane respiratory chain NADH dehydrogenase (Complex I) which catalyzes electron transfer from NADH through the respiratory chain, using ubiquinone as an electron acceptor. Essential for the catalytic activity of complex I.</text>
</comment>